<name>A0AAD7BA45_9AGAR</name>
<accession>A0AAD7BA45</accession>
<dbReference type="EMBL" id="JARKIF010000026">
    <property type="protein sequence ID" value="KAJ7614400.1"/>
    <property type="molecule type" value="Genomic_DNA"/>
</dbReference>
<keyword evidence="2" id="KW-0812">Transmembrane</keyword>
<evidence type="ECO:0000256" key="2">
    <source>
        <dbReference type="SAM" id="Phobius"/>
    </source>
</evidence>
<keyword evidence="2" id="KW-1133">Transmembrane helix</keyword>
<feature type="region of interest" description="Disordered" evidence="1">
    <location>
        <begin position="1"/>
        <end position="23"/>
    </location>
</feature>
<proteinExistence type="predicted"/>
<comment type="caution">
    <text evidence="3">The sequence shown here is derived from an EMBL/GenBank/DDBJ whole genome shotgun (WGS) entry which is preliminary data.</text>
</comment>
<keyword evidence="4" id="KW-1185">Reference proteome</keyword>
<keyword evidence="2" id="KW-0472">Membrane</keyword>
<dbReference type="Proteomes" id="UP001221142">
    <property type="component" value="Unassembled WGS sequence"/>
</dbReference>
<organism evidence="3 4">
    <name type="scientific">Roridomyces roridus</name>
    <dbReference type="NCBI Taxonomy" id="1738132"/>
    <lineage>
        <taxon>Eukaryota</taxon>
        <taxon>Fungi</taxon>
        <taxon>Dikarya</taxon>
        <taxon>Basidiomycota</taxon>
        <taxon>Agaricomycotina</taxon>
        <taxon>Agaricomycetes</taxon>
        <taxon>Agaricomycetidae</taxon>
        <taxon>Agaricales</taxon>
        <taxon>Marasmiineae</taxon>
        <taxon>Mycenaceae</taxon>
        <taxon>Roridomyces</taxon>
    </lineage>
</organism>
<feature type="transmembrane region" description="Helical" evidence="2">
    <location>
        <begin position="34"/>
        <end position="53"/>
    </location>
</feature>
<sequence>MKEYEPVPTQEDDATTTDPPKTASLLQTRVPRRFLVAGVLFGGLLIVSLVSMWQEVRVNGVSSVCIPVLTKRVYLRTSPIGVEGIGSALQHFKHSIVLSNALDATLMLPNTTSHHGYSTSDILNGEGVVMDPSKVCLIADVLPDAQRDKLVRGLCKGNKESLQQLDDMKVLLKNCTAFVDSHQGEITQDLNGCIVSWVRSKLAPSYQTLPSLGSPPSRTIRVGVHIRWGDRANLGSDGSEGSKPTHFYGSMWLPHIVTILSDLRAASNGHGIVLTVAMEDADADVLVWLNETQPYTLLDSGDALGDLRQLSDNDVLLLGESSYGVLAHMLAPRGLSIVELQRGLGKYDNTSGFGRQVLYLKDYDADRLRLGLENA</sequence>
<reference evidence="3" key="1">
    <citation type="submission" date="2023-03" db="EMBL/GenBank/DDBJ databases">
        <title>Massive genome expansion in bonnet fungi (Mycena s.s.) driven by repeated elements and novel gene families across ecological guilds.</title>
        <authorList>
            <consortium name="Lawrence Berkeley National Laboratory"/>
            <person name="Harder C.B."/>
            <person name="Miyauchi S."/>
            <person name="Viragh M."/>
            <person name="Kuo A."/>
            <person name="Thoen E."/>
            <person name="Andreopoulos B."/>
            <person name="Lu D."/>
            <person name="Skrede I."/>
            <person name="Drula E."/>
            <person name="Henrissat B."/>
            <person name="Morin E."/>
            <person name="Kohler A."/>
            <person name="Barry K."/>
            <person name="LaButti K."/>
            <person name="Morin E."/>
            <person name="Salamov A."/>
            <person name="Lipzen A."/>
            <person name="Mereny Z."/>
            <person name="Hegedus B."/>
            <person name="Baldrian P."/>
            <person name="Stursova M."/>
            <person name="Weitz H."/>
            <person name="Taylor A."/>
            <person name="Grigoriev I.V."/>
            <person name="Nagy L.G."/>
            <person name="Martin F."/>
            <person name="Kauserud H."/>
        </authorList>
    </citation>
    <scope>NUCLEOTIDE SEQUENCE</scope>
    <source>
        <strain evidence="3">9284</strain>
    </source>
</reference>
<evidence type="ECO:0000313" key="4">
    <source>
        <dbReference type="Proteomes" id="UP001221142"/>
    </source>
</evidence>
<evidence type="ECO:0000313" key="3">
    <source>
        <dbReference type="EMBL" id="KAJ7614400.1"/>
    </source>
</evidence>
<dbReference type="AlphaFoldDB" id="A0AAD7BA45"/>
<protein>
    <submittedName>
        <fullName evidence="3">Uncharacterized protein</fullName>
    </submittedName>
</protein>
<evidence type="ECO:0000256" key="1">
    <source>
        <dbReference type="SAM" id="MobiDB-lite"/>
    </source>
</evidence>
<gene>
    <name evidence="3" type="ORF">FB45DRAFT_1064670</name>
</gene>